<comment type="caution">
    <text evidence="1">The sequence shown here is derived from an EMBL/GenBank/DDBJ whole genome shotgun (WGS) entry which is preliminary data.</text>
</comment>
<dbReference type="eggNOG" id="COG1887">
    <property type="taxonomic scope" value="Bacteria"/>
</dbReference>
<protein>
    <recommendedName>
        <fullName evidence="3">Glycosyl/glycerophosphate transferase</fullName>
    </recommendedName>
</protein>
<keyword evidence="2" id="KW-1185">Reference proteome</keyword>
<dbReference type="HOGENOM" id="CLU_562343_0_0_5"/>
<accession>A9CZU2</accession>
<evidence type="ECO:0000313" key="2">
    <source>
        <dbReference type="Proteomes" id="UP000004291"/>
    </source>
</evidence>
<dbReference type="Proteomes" id="UP000004291">
    <property type="component" value="Chromosome"/>
</dbReference>
<proteinExistence type="predicted"/>
<sequence length="469" mass="51937">MDSRGRPLAFFVGNIGSFRLQRYLLKYCLHQGRKVVVLFNGPENPVFQEIKSEAACLNIECIATEQFSGSWKNLKSFRTTGVPLITRLLSAFPFNRWVNGRWPQVGLSLDSFMLLDSVSPCALVVSEDGVSTSQFVLNAAKRMGIPVVDVPYGNATRQDFDIDIERKVSEGNCITTEGVKGWLLSKFAPQWLKTGKHAGQLMFPQSYILKQELLGISIRDPWIVHGGASDRLCAENSLALQQYLEEGIPREKISLTGSPYSDCMLEGLAEDSQASSAFLKSRYIVSGRPRVLVSWPPSYHSIFPGRNEFSTYEEMTVDILDFVSTLRDCDLTVSVHPAADAKVHELLNGIGISTSADDVIRLLPCNDIFITYFSSSIRWALGAGKVVLNYDAYRIGLDNYSSAPGFWTTAESAQLKTRLAELVANEAEFARLAGAQAADAPNWGFLDGKCNERILAEIDQLMEKHIGGH</sequence>
<name>A9CZU2_HOEPD</name>
<dbReference type="AlphaFoldDB" id="A9CZU2"/>
<dbReference type="EMBL" id="ABIA03000002">
    <property type="protein sequence ID" value="EDQ34846.1"/>
    <property type="molecule type" value="Genomic_DNA"/>
</dbReference>
<evidence type="ECO:0000313" key="1">
    <source>
        <dbReference type="EMBL" id="EDQ34846.1"/>
    </source>
</evidence>
<reference evidence="1 2" key="2">
    <citation type="submission" date="2012-06" db="EMBL/GenBank/DDBJ databases">
        <authorList>
            <person name="Fiebig A."/>
        </authorList>
    </citation>
    <scope>NUCLEOTIDE SEQUENCE [LARGE SCALE GENOMIC DNA]</scope>
    <source>
        <strain evidence="1 2">DFL-43</strain>
    </source>
</reference>
<dbReference type="SUPFAM" id="SSF53756">
    <property type="entry name" value="UDP-Glycosyltransferase/glycogen phosphorylase"/>
    <property type="match status" value="1"/>
</dbReference>
<organism evidence="1 2">
    <name type="scientific">Hoeflea phototrophica (strain DSM 17068 / NCIMB 14078 / DFL-43)</name>
    <dbReference type="NCBI Taxonomy" id="411684"/>
    <lineage>
        <taxon>Bacteria</taxon>
        <taxon>Pseudomonadati</taxon>
        <taxon>Pseudomonadota</taxon>
        <taxon>Alphaproteobacteria</taxon>
        <taxon>Hyphomicrobiales</taxon>
        <taxon>Rhizobiaceae</taxon>
        <taxon>Hoeflea</taxon>
    </lineage>
</organism>
<evidence type="ECO:0008006" key="3">
    <source>
        <dbReference type="Google" id="ProtNLM"/>
    </source>
</evidence>
<reference evidence="1 2" key="1">
    <citation type="submission" date="2007-10" db="EMBL/GenBank/DDBJ databases">
        <authorList>
            <person name="Wagner-Dobler I."/>
            <person name="Ferriera S."/>
            <person name="Johnson J."/>
            <person name="Kravitz S."/>
            <person name="Beeson K."/>
            <person name="Sutton G."/>
            <person name="Rogers Y.-H."/>
            <person name="Friedman R."/>
            <person name="Frazier M."/>
            <person name="Venter J.C."/>
        </authorList>
    </citation>
    <scope>NUCLEOTIDE SEQUENCE [LARGE SCALE GENOMIC DNA]</scope>
    <source>
        <strain evidence="1 2">DFL-43</strain>
    </source>
</reference>
<gene>
    <name evidence="1" type="ORF">HPDFL43_01575</name>
</gene>
<dbReference type="STRING" id="411684.HPDFL43_01575"/>